<evidence type="ECO:0000313" key="2">
    <source>
        <dbReference type="Proteomes" id="UP001501690"/>
    </source>
</evidence>
<proteinExistence type="predicted"/>
<keyword evidence="2" id="KW-1185">Reference proteome</keyword>
<dbReference type="Proteomes" id="UP001501690">
    <property type="component" value="Unassembled WGS sequence"/>
</dbReference>
<organism evidence="1 2">
    <name type="scientific">Microbacterium sediminicola</name>
    <dbReference type="NCBI Taxonomy" id="415210"/>
    <lineage>
        <taxon>Bacteria</taxon>
        <taxon>Bacillati</taxon>
        <taxon>Actinomycetota</taxon>
        <taxon>Actinomycetes</taxon>
        <taxon>Micrococcales</taxon>
        <taxon>Microbacteriaceae</taxon>
        <taxon>Microbacterium</taxon>
    </lineage>
</organism>
<sequence>MSSVVGDEADPAGVFFARCWPEEQVTAMRLLVAWERSCRQAREDHERVVFWRAVASHLPDPTDYELRVILRHHGRQLREDVLLDNRARIARGATPYEDVDAEVEARAWRFIRLATGPVGVRRRA</sequence>
<protein>
    <submittedName>
        <fullName evidence="1">Uncharacterized protein</fullName>
    </submittedName>
</protein>
<evidence type="ECO:0000313" key="1">
    <source>
        <dbReference type="EMBL" id="GAA1692379.1"/>
    </source>
</evidence>
<dbReference type="EMBL" id="BAAAPL010000001">
    <property type="protein sequence ID" value="GAA1692379.1"/>
    <property type="molecule type" value="Genomic_DNA"/>
</dbReference>
<comment type="caution">
    <text evidence="1">The sequence shown here is derived from an EMBL/GenBank/DDBJ whole genome shotgun (WGS) entry which is preliminary data.</text>
</comment>
<reference evidence="1 2" key="1">
    <citation type="journal article" date="2019" name="Int. J. Syst. Evol. Microbiol.">
        <title>The Global Catalogue of Microorganisms (GCM) 10K type strain sequencing project: providing services to taxonomists for standard genome sequencing and annotation.</title>
        <authorList>
            <consortium name="The Broad Institute Genomics Platform"/>
            <consortium name="The Broad Institute Genome Sequencing Center for Infectious Disease"/>
            <person name="Wu L."/>
            <person name="Ma J."/>
        </authorList>
    </citation>
    <scope>NUCLEOTIDE SEQUENCE [LARGE SCALE GENOMIC DNA]</scope>
    <source>
        <strain evidence="1 2">JCM 15577</strain>
    </source>
</reference>
<accession>A0ABN2HSC5</accession>
<gene>
    <name evidence="1" type="ORF">GCM10009808_06850</name>
</gene>
<name>A0ABN2HSC5_9MICO</name>
<dbReference type="RefSeq" id="WP_344069290.1">
    <property type="nucleotide sequence ID" value="NZ_BAAAPL010000001.1"/>
</dbReference>